<dbReference type="HOGENOM" id="CLU_195564_0_0_1"/>
<protein>
    <submittedName>
        <fullName evidence="1">Uncharacterized protein</fullName>
    </submittedName>
</protein>
<name>W1Q025_AMBTC</name>
<dbReference type="eggNOG" id="KOG2830">
    <property type="taxonomic scope" value="Eukaryota"/>
</dbReference>
<dbReference type="Proteomes" id="UP000017836">
    <property type="component" value="Unassembled WGS sequence"/>
</dbReference>
<dbReference type="Gene3D" id="1.25.40.540">
    <property type="entry name" value="TAP42-like family"/>
    <property type="match status" value="1"/>
</dbReference>
<evidence type="ECO:0000313" key="1">
    <source>
        <dbReference type="EMBL" id="ERN14073.1"/>
    </source>
</evidence>
<dbReference type="STRING" id="13333.W1Q025"/>
<dbReference type="EMBL" id="KI392560">
    <property type="protein sequence ID" value="ERN14073.1"/>
    <property type="molecule type" value="Genomic_DNA"/>
</dbReference>
<gene>
    <name evidence="1" type="ORF">AMTR_s00021p00222290</name>
</gene>
<proteinExistence type="predicted"/>
<sequence length="68" mass="7469">MGESKLEDMSLPALFEQARKVHTIATVETADPASLKKACEALEHCEEMISKLGLFSSNELKEDISTTD</sequence>
<keyword evidence="2" id="KW-1185">Reference proteome</keyword>
<organism evidence="1 2">
    <name type="scientific">Amborella trichopoda</name>
    <dbReference type="NCBI Taxonomy" id="13333"/>
    <lineage>
        <taxon>Eukaryota</taxon>
        <taxon>Viridiplantae</taxon>
        <taxon>Streptophyta</taxon>
        <taxon>Embryophyta</taxon>
        <taxon>Tracheophyta</taxon>
        <taxon>Spermatophyta</taxon>
        <taxon>Magnoliopsida</taxon>
        <taxon>Amborellales</taxon>
        <taxon>Amborellaceae</taxon>
        <taxon>Amborella</taxon>
    </lineage>
</organism>
<dbReference type="InterPro" id="IPR007304">
    <property type="entry name" value="TAP46-like"/>
</dbReference>
<dbReference type="PANTHER" id="PTHR10933">
    <property type="entry name" value="IMMUNOGLOBULIN-BINDING PROTEIN 1"/>
    <property type="match status" value="1"/>
</dbReference>
<reference evidence="2" key="1">
    <citation type="journal article" date="2013" name="Science">
        <title>The Amborella genome and the evolution of flowering plants.</title>
        <authorList>
            <consortium name="Amborella Genome Project"/>
        </authorList>
    </citation>
    <scope>NUCLEOTIDE SEQUENCE [LARGE SCALE GENOMIC DNA]</scope>
</reference>
<evidence type="ECO:0000313" key="2">
    <source>
        <dbReference type="Proteomes" id="UP000017836"/>
    </source>
</evidence>
<dbReference type="OMA" id="ILVPMEL"/>
<dbReference type="GO" id="GO:0009966">
    <property type="term" value="P:regulation of signal transduction"/>
    <property type="evidence" value="ECO:0007669"/>
    <property type="project" value="InterPro"/>
</dbReference>
<dbReference type="InterPro" id="IPR038511">
    <property type="entry name" value="TAP42/TAP46-like_sf"/>
</dbReference>
<dbReference type="AlphaFoldDB" id="W1Q025"/>
<dbReference type="Gramene" id="ERN14073">
    <property type="protein sequence ID" value="ERN14073"/>
    <property type="gene ID" value="AMTR_s00021p00222290"/>
</dbReference>
<dbReference type="PANTHER" id="PTHR10933:SF9">
    <property type="entry name" value="IMMUNOGLOBULIN-BINDING PROTEIN 1"/>
    <property type="match status" value="1"/>
</dbReference>
<accession>W1Q025</accession>
<dbReference type="Pfam" id="PF04177">
    <property type="entry name" value="TAP42"/>
    <property type="match status" value="1"/>
</dbReference>